<evidence type="ECO:0000256" key="17">
    <source>
        <dbReference type="ARBA" id="ARBA00022840"/>
    </source>
</evidence>
<dbReference type="GO" id="GO:0005524">
    <property type="term" value="F:ATP binding"/>
    <property type="evidence" value="ECO:0007669"/>
    <property type="project" value="UniProtKB-KW"/>
</dbReference>
<evidence type="ECO:0000313" key="26">
    <source>
        <dbReference type="Proteomes" id="UP000824782"/>
    </source>
</evidence>
<dbReference type="Proteomes" id="UP000824782">
    <property type="component" value="Unassembled WGS sequence"/>
</dbReference>
<dbReference type="GO" id="GO:0016887">
    <property type="term" value="F:ATP hydrolysis activity"/>
    <property type="evidence" value="ECO:0007669"/>
    <property type="project" value="InterPro"/>
</dbReference>
<dbReference type="PANTHER" id="PTHR22605">
    <property type="entry name" value="RZ-TYPE DOMAIN-CONTAINING PROTEIN"/>
    <property type="match status" value="1"/>
</dbReference>
<dbReference type="InterPro" id="IPR003593">
    <property type="entry name" value="AAA+_ATPase"/>
</dbReference>
<dbReference type="GO" id="GO:0002040">
    <property type="term" value="P:sprouting angiogenesis"/>
    <property type="evidence" value="ECO:0007669"/>
    <property type="project" value="TreeGrafter"/>
</dbReference>
<evidence type="ECO:0000256" key="13">
    <source>
        <dbReference type="ARBA" id="ARBA00022771"/>
    </source>
</evidence>
<dbReference type="GO" id="GO:0002376">
    <property type="term" value="P:immune system process"/>
    <property type="evidence" value="ECO:0007669"/>
    <property type="project" value="UniProtKB-KW"/>
</dbReference>
<dbReference type="SMART" id="SM00184">
    <property type="entry name" value="RING"/>
    <property type="match status" value="1"/>
</dbReference>
<evidence type="ECO:0000256" key="14">
    <source>
        <dbReference type="ARBA" id="ARBA00022786"/>
    </source>
</evidence>
<evidence type="ECO:0000256" key="19">
    <source>
        <dbReference type="ARBA" id="ARBA00023098"/>
    </source>
</evidence>
<evidence type="ECO:0000256" key="20">
    <source>
        <dbReference type="ARBA" id="ARBA00023268"/>
    </source>
</evidence>
<dbReference type="InterPro" id="IPR046439">
    <property type="entry name" value="ZF_RZ_dom"/>
</dbReference>
<evidence type="ECO:0000256" key="5">
    <source>
        <dbReference type="ARBA" id="ARBA00006914"/>
    </source>
</evidence>
<dbReference type="InterPro" id="IPR031248">
    <property type="entry name" value="RNF213"/>
</dbReference>
<evidence type="ECO:0000313" key="25">
    <source>
        <dbReference type="EMBL" id="KAG8579463.1"/>
    </source>
</evidence>
<evidence type="ECO:0000256" key="9">
    <source>
        <dbReference type="ARBA" id="ARBA00022677"/>
    </source>
</evidence>
<evidence type="ECO:0000256" key="3">
    <source>
        <dbReference type="ARBA" id="ARBA00004514"/>
    </source>
</evidence>
<dbReference type="FunFam" id="3.40.50.300:FF:000491">
    <property type="entry name" value="E3 ubiquitin-protein ligase RNF213"/>
    <property type="match status" value="1"/>
</dbReference>
<dbReference type="Pfam" id="PF00004">
    <property type="entry name" value="AAA"/>
    <property type="match status" value="1"/>
</dbReference>
<dbReference type="Pfam" id="PF20173">
    <property type="entry name" value="ZnF_RZ-type"/>
    <property type="match status" value="1"/>
</dbReference>
<dbReference type="InterPro" id="IPR013083">
    <property type="entry name" value="Znf_RING/FYVE/PHD"/>
</dbReference>
<dbReference type="InterPro" id="IPR003959">
    <property type="entry name" value="ATPase_AAA_core"/>
</dbReference>
<evidence type="ECO:0000256" key="18">
    <source>
        <dbReference type="ARBA" id="ARBA00022859"/>
    </source>
</evidence>
<evidence type="ECO:0000259" key="24">
    <source>
        <dbReference type="PROSITE" id="PS51981"/>
    </source>
</evidence>
<dbReference type="InterPro" id="IPR027417">
    <property type="entry name" value="P-loop_NTPase"/>
</dbReference>
<feature type="domain" description="RING-type" evidence="23">
    <location>
        <begin position="2899"/>
        <end position="2938"/>
    </location>
</feature>
<comment type="catalytic activity">
    <reaction evidence="21">
        <text>ATP + H2O = ADP + phosphate + H(+)</text>
        <dbReference type="Rhea" id="RHEA:13065"/>
        <dbReference type="ChEBI" id="CHEBI:15377"/>
        <dbReference type="ChEBI" id="CHEBI:15378"/>
        <dbReference type="ChEBI" id="CHEBI:30616"/>
        <dbReference type="ChEBI" id="CHEBI:43474"/>
        <dbReference type="ChEBI" id="CHEBI:456216"/>
    </reaction>
    <physiologicalReaction direction="left-to-right" evidence="21">
        <dbReference type="Rhea" id="RHEA:13066"/>
    </physiologicalReaction>
</comment>
<dbReference type="SUPFAM" id="SSF57850">
    <property type="entry name" value="RING/U-box"/>
    <property type="match status" value="1"/>
</dbReference>
<dbReference type="FunFam" id="3.40.50.300:FF:000804">
    <property type="entry name" value="E3 ubiquitin-protein ligase RNF213"/>
    <property type="match status" value="1"/>
</dbReference>
<evidence type="ECO:0000256" key="10">
    <source>
        <dbReference type="ARBA" id="ARBA00022679"/>
    </source>
</evidence>
<protein>
    <recommendedName>
        <fullName evidence="6">RING-type E3 ubiquitin transferase</fullName>
        <ecNumber evidence="6">2.3.2.27</ecNumber>
    </recommendedName>
</protein>
<evidence type="ECO:0000256" key="16">
    <source>
        <dbReference type="ARBA" id="ARBA00022833"/>
    </source>
</evidence>
<comment type="similarity">
    <text evidence="5">Belongs to the AAA ATPase family.</text>
</comment>
<evidence type="ECO:0000256" key="6">
    <source>
        <dbReference type="ARBA" id="ARBA00012483"/>
    </source>
</evidence>
<dbReference type="GO" id="GO:0016020">
    <property type="term" value="C:membrane"/>
    <property type="evidence" value="ECO:0007669"/>
    <property type="project" value="TreeGrafter"/>
</dbReference>
<proteinExistence type="inferred from homology"/>
<comment type="catalytic activity">
    <reaction evidence="1">
        <text>S-ubiquitinyl-[E2 ubiquitin-conjugating enzyme]-L-cysteine + [acceptor protein]-L-lysine = [E2 ubiquitin-conjugating enzyme]-L-cysteine + N(6)-ubiquitinyl-[acceptor protein]-L-lysine.</text>
        <dbReference type="EC" id="2.3.2.27"/>
    </reaction>
</comment>
<evidence type="ECO:0000256" key="15">
    <source>
        <dbReference type="ARBA" id="ARBA00022801"/>
    </source>
</evidence>
<dbReference type="GO" id="GO:0008270">
    <property type="term" value="F:zinc ion binding"/>
    <property type="evidence" value="ECO:0007669"/>
    <property type="project" value="UniProtKB-KW"/>
</dbReference>
<keyword evidence="11" id="KW-0479">Metal-binding</keyword>
<organism evidence="25 26">
    <name type="scientific">Engystomops pustulosus</name>
    <name type="common">Tungara frog</name>
    <name type="synonym">Physalaemus pustulosus</name>
    <dbReference type="NCBI Taxonomy" id="76066"/>
    <lineage>
        <taxon>Eukaryota</taxon>
        <taxon>Metazoa</taxon>
        <taxon>Chordata</taxon>
        <taxon>Craniata</taxon>
        <taxon>Vertebrata</taxon>
        <taxon>Euteleostomi</taxon>
        <taxon>Amphibia</taxon>
        <taxon>Batrachia</taxon>
        <taxon>Anura</taxon>
        <taxon>Neobatrachia</taxon>
        <taxon>Hyloidea</taxon>
        <taxon>Leptodactylidae</taxon>
        <taxon>Leiuperinae</taxon>
        <taxon>Engystomops</taxon>
    </lineage>
</organism>
<evidence type="ECO:0000256" key="8">
    <source>
        <dbReference type="ARBA" id="ARBA00022657"/>
    </source>
</evidence>
<keyword evidence="8" id="KW-0037">Angiogenesis</keyword>
<feature type="domain" description="RZ-type" evidence="24">
    <location>
        <begin position="3362"/>
        <end position="3438"/>
    </location>
</feature>
<dbReference type="GO" id="GO:0006629">
    <property type="term" value="P:lipid metabolic process"/>
    <property type="evidence" value="ECO:0007669"/>
    <property type="project" value="UniProtKB-KW"/>
</dbReference>
<dbReference type="GO" id="GO:0005829">
    <property type="term" value="C:cytosol"/>
    <property type="evidence" value="ECO:0007669"/>
    <property type="project" value="UniProtKB-SubCell"/>
</dbReference>
<dbReference type="GO" id="GO:0005730">
    <property type="term" value="C:nucleolus"/>
    <property type="evidence" value="ECO:0007669"/>
    <property type="project" value="TreeGrafter"/>
</dbReference>
<dbReference type="SUPFAM" id="SSF52540">
    <property type="entry name" value="P-loop containing nucleoside triphosphate hydrolases"/>
    <property type="match status" value="2"/>
</dbReference>
<sequence length="4086" mass="468539">MNLMICRIGTDSRISQRITQEIQELVVLSESVVLETRKSVLDGVVQLKNLEYIMNNRNKFLDMCKLTEKREKFSLTEMTEVLKWRQEELNTLKKHREWVGSLLQMISRMNPCVIVNTSDIQRKYSTNQGPQKLNDLITVKIPGRDHREPVSYYNLSPDLMDMAYHVHNFKDSHVFITFWEQQENLFVSSLQFTNESEAKTGSTITLKNVKDKLFSPCLDLCKEMYNNVKAGEVTFEIVDKFFKTFKNRYEQLKDEFKYLCRLGDGDNGSWISQRVEQIEQYHQLHLAFRSADVIDEVKTFLDLSGNFQVLTTLREFADNFESCKQKPLSYISDEVMKTRKLLSEMKDEHIACLKEVVLRKDFILWVREALKDLSELKVFVDLASISAGENDMDLDRVACFHHTVLGYSSLLYELKSNFGFDDLMKCLEKLWKALQSDSNLPKKMLDSARHIEWLKNVKESHGSVELSSFSLATTINKHGIYVIQAPQDNKKISLDNVIKLNLSIEEDGSINNRIYTLEELKELLHKLMLMSAKGDQKSEELEKFSEIFSNVQRLASSFIDLFLAGNMLFRTWKAEIYCSDDAPVGICMKFGNNGISDLDEKGPLTSLLPDICKTMENLLDHWLEFMKKKRSQHYYLNYYTAEQLVFLSQEFQNEDISEEALVMLSFIKPHCQQTDTSKTGDSSIEERPSEIKILFKSATCTNILEKLKNVWEYSMAHMNSLFPGCLDLDALGTRLASLAEQNQKWVLRKLHPSLHKGCPNLVLCPSSQILSCALAMYMHSATEPLPSYDEVLLCTPQTSFEEVALFFRRCVTPGYKGKKIYSLIYADELNYDTAYKSEQLFQQLQAGNDDYCLVIICNSDREHCYIPSVFSQHKVHVIPQNPIDEIQRYLRTHFAVDPTVISAAHVFQNGISAGIVASKRSGMGKSLYVKRLYQKLQSSFTYEQSVLKTVRLINPEVDENKVLNTLLPFLGRQNCPIIFHIDITSSVNKGIPEFLFKLLVLQYLMDSKGRIWKRLPNHLYIVEILESANLMCTRQFKSASQAEQHNFIDFFPKILCCSPNKVLTKYTEHVADVSEDPGMDVEEFRSECFQRPYQYLICFDMEQNLDTFTYTCGSVEGDPAKCLQIFLLHCGIIDPSWSELRNFAWFLNIQLKDCESSDFCKFELVGDLLPGFKRFVVNFMIIMAKDFATPSLDITDQSPGGQILNRDECKEKDLAPFVMRKRWETEPHPYIFFNNDRASMTFIGFHLQPNYAGGVDAINPKDNTVIKKNVMTKKLYNGLVLQRVPFNIDFDNLPRKEKISRLCMVLGINEPFDPDETYELTTDNILKILAIKMRFRCGIPVVIMGETGCGKTWLIKFLCHLCKGSVDTENMKLVKVHGGTTAEMIYQKILEAQEFALLNKANKCDTVLFFDEANTTEAISSIKEALCDHTVDGELLEEDSGLHIIAACNPYRKHTDEMIKRLESAGLGYRVSADETKERLGSIPLRQLVYRVHALPPSMMPLVWDFGQLNNETEKKYIQQIVQRLAKEIQLSTSDVQMLTDVLSASQTHMRLKNDECSFVSLRDVERCITVFKWFYNHHEKLFNNQKSLLNDEENTTNIEDKVPWSLVLAVGVCYHASLERKDLYRKAICKHFPQPYKDQAAILHEISVIQDLFLSGVPLRDTIARNLALKENLFMMVICTELKIPLFLVGKPGSSKSLAKTVVADAMQGQAAHTELYKDLKQIHLVSFQCSPHSTPEGIIGTFKQCARFQEGKNLSEYVSVVVLDEIGLAEDSPKMPLKTLHPLLEDGCIDDDPLPHKKVGFIGISNWALDPAKMNRGIFVSRGEPNEQELIDTAKGICSSDQLIFNKVINHFQYFAKAYQQVCEKQSKEFFGLRDFYSLIKMVFAFTKQSHGVLTEHQIARAVLRNFSGKDDLNVLEIFVEDEHKRLAVDTIDLVMENTKSVSEDSRYLLILTKNYAALQILQQEFLKENQQHEIIFGSSFPKDQEYTQICRNINRVKICMETGKMVILLNLQNLYESLYDALNQYYVYLAGQKYVDLGLGTHRVKCRVHPKFRLIVIEEKDIVYKDFPIPLINRLEKHYLDISTFLKREHMGIVQELENWVQIFTKPNVEYLMVKNHEYSPSDVFIGYHSDTCASVVLQVLENTNQTQSDPEDLRNVKDKATSVLLNCATPDSVIRFHSQELIDEYFKLQHHGSLLDFLCSHITDGGYGNHTIFTEITTFSRLLTYADKKILEAQLPNTIRNIEILSLQQFDTEFSFLKKIRSFLESSSGNLILIIQTDFEEGSRGANLVASAKYSAMNEINKLNLHEKFVYFITKLPRVKGGTSYVGFRGGLWQSVHIDDLRKEDIVTDVTGLLKFSISQLFHCTAPEINAFPSDDDNKNLAKVTPMEVEDCVLDDSKKNESNRLDDFNLMDIYQNVNNEMEAESDKDPEKEVLDTTTLIRSCVQNAIGLLRDEENINSRSTRRIEILINLLNTESGLKDSFLKCLKFRLYNMLRSQEGQSFHADDWVLREAVNLDALQEAGTFRKTLWKRVQKAVTKCLSQILSIIDCNGNMEILMKEHVENSIKSIWMFIFSDENMLPVSSNFSSQTETILVKNNMNITDFEHNHVPFSWTIKDYLEDIWTKAQNIICSEGREKQFVNIFLQTPLGNFISLKEMDEQKNLLLHYQRDFILMTMTISSPTELKVMEHALSTCIEEIRVNKGSEQLTLPWVHIGYNTFQHRLQNLSRILALSPSVLTSLEKQIDDRNPMITDQMALDVFAAILCLEILKDSMKQLNPKDWICKVKNMQMPIELICSEEYLKDYSPGCKSGIEQVRLYWNSVFSMALFMEHVLVDEFLKDPVMKQIINKHTRVLGKCLENFRDIKSYKPFSGVVKVLHMCRDDVSKTVSSFGMITCAVCHGDPIEPVCLSCKHIFCRDCLNNWLQTSHRSCPFCKTPLPDNFTIVVSRKIRESIKKNVQFRKQCNGFFVDIICTMCFKDNTPPDKEVINYLLSLLYGNIELGQTRSLTPFKDAVDKTPMLHSIILKLLLKYSFADIMGYAQDYFSAVEKNLLSVLDATEVYLLFVNSLEDSLFERQQRLQSDPLHKDKYFTEEGTFLDHFISSNNNQNTNTVQFLQDVARVRLALNTAAEIFPDRSTEIANENFLDSVKKLCSSPGNDWYRIYLIRKLANLYGLDSVLGHFKDPGLGWLFPKGMRQIKDTSQIDQFLVCGNSYKVLRDFIGIAMLEGKNELVEKAIKDCKIPDHELAVNILLAVFREITLYYGVKNTPDEKTVTELKNLIKIDKVLQGDATSKFVETLLNNTRPALHGAPGMSSSRVTVCGLAVHMAAVLLNSNNRLFSPLRNLFLFPSIMQNSYLPTMPEDMSVYARAAIKIEEGDTTIQWYCCPNGHYFFIGNCGKPWVLGQCADCGVTVGGRGHLPHEGTQEIQDNKDRTKTGHVLGLPEQQGAVIAPDRDLPAPAFILLRLVTHLAMLLGSEEDDQSVQRIVKPQVPDVRHFLFDHIAKDLEYLKNTLGKSADDTTTIVHLVLSQMLSLNLLGQWPDQRNEIWSTREIRNAWEKRFAAAVIAPVLKRLDTDLLAVKNNISKDERISSNPIVRIVYGDPLKSIEKLELPQNSPVHCSKIWSCRERISMEYLMHIAQQKDGMNTLPLFWMFLEKEPELKMVKFLPGILSLQKELVKTFQNCDIVHETIQDFLSSTQAGAHQLIKKRIEDFLSTWNNLRQSLQTKGEIKLPGNMCDNPLTMDSKFTYLLPRRQGDGLCATALVSYLITLHNRFIYALEKYTKNEQKYIIKTSDVTDLHVISYDMEKDFMPIILSNCQYTLESGKETLQEFDLPKIQHQVAMRFFQGKPLITMHGLPTLISTQDRNYENLFVDIQSKLEQTSLSNSTIDFISTNLNTSSDVCEALNIVDVALGFLAMSGGDPELLITTYIEDTLQMKEQSSVHVLEALKRCNLENAIALWQLLSALKSAHLLHLKGDPFADVHQAYKMELDKEGQQQLNIFLEQHGTNVFLLELHEMITLKLKKKHSTEESKPAWTLRDVLGPFLDGKQVSFPELETDFPEQIALAHCIDTWKFTANKKWERL</sequence>
<dbReference type="EMBL" id="WNYA01000004">
    <property type="protein sequence ID" value="KAG8579463.1"/>
    <property type="molecule type" value="Genomic_DNA"/>
</dbReference>
<name>A0AAV7C3B9_ENGPU</name>
<dbReference type="SMART" id="SM00382">
    <property type="entry name" value="AAA"/>
    <property type="match status" value="2"/>
</dbReference>
<evidence type="ECO:0000256" key="12">
    <source>
        <dbReference type="ARBA" id="ARBA00022741"/>
    </source>
</evidence>
<dbReference type="InterPro" id="IPR001841">
    <property type="entry name" value="Znf_RING"/>
</dbReference>
<keyword evidence="12" id="KW-0547">Nucleotide-binding</keyword>
<evidence type="ECO:0000256" key="21">
    <source>
        <dbReference type="ARBA" id="ARBA00048778"/>
    </source>
</evidence>
<dbReference type="PANTHER" id="PTHR22605:SF16">
    <property type="entry name" value="E3 UBIQUITIN-PROTEIN LIGASE RNF213"/>
    <property type="match status" value="1"/>
</dbReference>
<dbReference type="GO" id="GO:2000051">
    <property type="term" value="P:negative regulation of non-canonical Wnt signaling pathway"/>
    <property type="evidence" value="ECO:0007669"/>
    <property type="project" value="TreeGrafter"/>
</dbReference>
<evidence type="ECO:0000259" key="23">
    <source>
        <dbReference type="PROSITE" id="PS50089"/>
    </source>
</evidence>
<keyword evidence="18" id="KW-0391">Immunity</keyword>
<gene>
    <name evidence="25" type="ORF">GDO81_010902</name>
</gene>
<dbReference type="InterPro" id="IPR017907">
    <property type="entry name" value="Znf_RING_CS"/>
</dbReference>
<dbReference type="GO" id="GO:0006511">
    <property type="term" value="P:ubiquitin-dependent protein catabolic process"/>
    <property type="evidence" value="ECO:0007669"/>
    <property type="project" value="TreeGrafter"/>
</dbReference>
<dbReference type="InterPro" id="IPR018957">
    <property type="entry name" value="Znf_C3HC4_RING-type"/>
</dbReference>
<dbReference type="Gene3D" id="3.30.40.10">
    <property type="entry name" value="Zinc/RING finger domain, C3HC4 (zinc finger)"/>
    <property type="match status" value="1"/>
</dbReference>
<dbReference type="GO" id="GO:0005811">
    <property type="term" value="C:lipid droplet"/>
    <property type="evidence" value="ECO:0007669"/>
    <property type="project" value="UniProtKB-SubCell"/>
</dbReference>
<keyword evidence="26" id="KW-1185">Reference proteome</keyword>
<comment type="subcellular location">
    <subcellularLocation>
        <location evidence="3">Cytoplasm</location>
        <location evidence="3">Cytosol</location>
    </subcellularLocation>
    <subcellularLocation>
        <location evidence="2">Lipid droplet</location>
    </subcellularLocation>
</comment>
<dbReference type="Gene3D" id="3.40.50.300">
    <property type="entry name" value="P-loop containing nucleotide triphosphate hydrolases"/>
    <property type="match status" value="2"/>
</dbReference>
<keyword evidence="17" id="KW-0067">ATP-binding</keyword>
<dbReference type="PROSITE" id="PS51981">
    <property type="entry name" value="ZF_RZ"/>
    <property type="match status" value="1"/>
</dbReference>
<evidence type="ECO:0000256" key="7">
    <source>
        <dbReference type="ARBA" id="ARBA00022490"/>
    </source>
</evidence>
<keyword evidence="9" id="KW-0551">Lipid droplet</keyword>
<keyword evidence="10" id="KW-0808">Transferase</keyword>
<dbReference type="EC" id="2.3.2.27" evidence="6"/>
<keyword evidence="13 22" id="KW-0863">Zinc-finger</keyword>
<comment type="pathway">
    <text evidence="4">Protein modification; protein ubiquitination.</text>
</comment>
<dbReference type="CDD" id="cd00009">
    <property type="entry name" value="AAA"/>
    <property type="match status" value="1"/>
</dbReference>
<reference evidence="25" key="1">
    <citation type="thesis" date="2020" institute="ProQuest LLC" country="789 East Eisenhower Parkway, Ann Arbor, MI, USA">
        <title>Comparative Genomics and Chromosome Evolution.</title>
        <authorList>
            <person name="Mudd A.B."/>
        </authorList>
    </citation>
    <scope>NUCLEOTIDE SEQUENCE</scope>
    <source>
        <strain evidence="25">237g6f4</strain>
        <tissue evidence="25">Blood</tissue>
    </source>
</reference>
<comment type="caution">
    <text evidence="25">The sequence shown here is derived from an EMBL/GenBank/DDBJ whole genome shotgun (WGS) entry which is preliminary data.</text>
</comment>
<keyword evidence="20" id="KW-0511">Multifunctional enzyme</keyword>
<dbReference type="GO" id="GO:0061630">
    <property type="term" value="F:ubiquitin protein ligase activity"/>
    <property type="evidence" value="ECO:0007669"/>
    <property type="project" value="UniProtKB-EC"/>
</dbReference>
<dbReference type="Pfam" id="PF00097">
    <property type="entry name" value="zf-C3HC4"/>
    <property type="match status" value="1"/>
</dbReference>
<keyword evidence="15" id="KW-0378">Hydrolase</keyword>
<evidence type="ECO:0000256" key="1">
    <source>
        <dbReference type="ARBA" id="ARBA00000900"/>
    </source>
</evidence>
<dbReference type="PROSITE" id="PS00518">
    <property type="entry name" value="ZF_RING_1"/>
    <property type="match status" value="1"/>
</dbReference>
<evidence type="ECO:0000256" key="2">
    <source>
        <dbReference type="ARBA" id="ARBA00004502"/>
    </source>
</evidence>
<keyword evidence="19" id="KW-0443">Lipid metabolism</keyword>
<keyword evidence="14" id="KW-0833">Ubl conjugation pathway</keyword>
<evidence type="ECO:0000256" key="22">
    <source>
        <dbReference type="PROSITE-ProRule" id="PRU00175"/>
    </source>
</evidence>
<accession>A0AAV7C3B9</accession>
<dbReference type="PROSITE" id="PS50089">
    <property type="entry name" value="ZF_RING_2"/>
    <property type="match status" value="1"/>
</dbReference>
<keyword evidence="16" id="KW-0862">Zinc</keyword>
<evidence type="ECO:0000256" key="11">
    <source>
        <dbReference type="ARBA" id="ARBA00022723"/>
    </source>
</evidence>
<evidence type="ECO:0000256" key="4">
    <source>
        <dbReference type="ARBA" id="ARBA00004906"/>
    </source>
</evidence>
<keyword evidence="7" id="KW-0963">Cytoplasm</keyword>